<keyword evidence="6 9" id="KW-0418">Kinase</keyword>
<dbReference type="PROSITE" id="PS01076">
    <property type="entry name" value="ACETATE_KINASE_2"/>
    <property type="match status" value="1"/>
</dbReference>
<dbReference type="UniPathway" id="UPA00340">
    <property type="reaction ID" value="UER00458"/>
</dbReference>
<comment type="subcellular location">
    <subcellularLocation>
        <location evidence="9">Cytoplasm</location>
    </subcellularLocation>
</comment>
<sequence length="402" mass="41858">MSTAVLVLNCGSSSVKFALIDPITGVRHLSGLSERVGTPEVTITAKIGAEKTALDGMTSTDHQGVVGRILSWVTEWAQAHGVEISSVGHRMVHGGASFAESVLLDEAAMAEVSRCIPLAPLHNPANIAGVEAVTATYPDVPQVGVFDTAFHQTMPAVAYRYAVPQEWYTEYGVRRYGFHGTSHLYISAQAAEMVGRPLSEMRVVTAHLGNGCSLTAIKDGVSVDTSMGLTPLEGVMMGTRSGDLDPGILAYIAGRTGADVDQVTDALNKRSGMLALSGVSNDLREVWAAAASGDADALLALDVFCYRIAKYVASLAVPLGGLDLLVFSGGIGENDEGVRARVIAHLGFLGLTLDAEANNACIRGAAGTITQPGAATAVVVPTDEELVIARDAQRITASGQEG</sequence>
<dbReference type="GO" id="GO:0006083">
    <property type="term" value="P:acetate metabolic process"/>
    <property type="evidence" value="ECO:0007669"/>
    <property type="project" value="TreeGrafter"/>
</dbReference>
<comment type="pathway">
    <text evidence="9">Metabolic intermediate biosynthesis; acetyl-CoA biosynthesis; acetyl-CoA from acetate: step 1/2.</text>
</comment>
<evidence type="ECO:0000256" key="1">
    <source>
        <dbReference type="ARBA" id="ARBA00008748"/>
    </source>
</evidence>
<dbReference type="eggNOG" id="COG0282">
    <property type="taxonomic scope" value="Bacteria"/>
</dbReference>
<feature type="site" description="Transition state stabilizer" evidence="9">
    <location>
        <position position="240"/>
    </location>
</feature>
<comment type="similarity">
    <text evidence="1 9 10">Belongs to the acetokinase family.</text>
</comment>
<feature type="binding site" evidence="9">
    <location>
        <begin position="330"/>
        <end position="334"/>
    </location>
    <ligand>
        <name>ATP</name>
        <dbReference type="ChEBI" id="CHEBI:30616"/>
    </ligand>
</feature>
<accession>K6UND0</accession>
<feature type="binding site" evidence="9">
    <location>
        <position position="9"/>
    </location>
    <ligand>
        <name>Mg(2+)</name>
        <dbReference type="ChEBI" id="CHEBI:18420"/>
    </ligand>
</feature>
<comment type="caution">
    <text evidence="11">The sequence shown here is derived from an EMBL/GenBank/DDBJ whole genome shotgun (WGS) entry which is preliminary data.</text>
</comment>
<dbReference type="GO" id="GO:0000287">
    <property type="term" value="F:magnesium ion binding"/>
    <property type="evidence" value="ECO:0007669"/>
    <property type="project" value="UniProtKB-UniRule"/>
</dbReference>
<dbReference type="InterPro" id="IPR023865">
    <property type="entry name" value="Aliphatic_acid_kinase_CS"/>
</dbReference>
<proteinExistence type="inferred from homology"/>
<dbReference type="Gene3D" id="3.30.420.40">
    <property type="match status" value="2"/>
</dbReference>
<dbReference type="NCBIfam" id="TIGR00016">
    <property type="entry name" value="ackA"/>
    <property type="match status" value="1"/>
</dbReference>
<dbReference type="PROSITE" id="PS01075">
    <property type="entry name" value="ACETATE_KINASE_1"/>
    <property type="match status" value="1"/>
</dbReference>
<feature type="binding site" evidence="9">
    <location>
        <begin position="282"/>
        <end position="284"/>
    </location>
    <ligand>
        <name>ATP</name>
        <dbReference type="ChEBI" id="CHEBI:30616"/>
    </ligand>
</feature>
<dbReference type="STRING" id="100225.SAMN05421595_0087"/>
<dbReference type="PANTHER" id="PTHR21060">
    <property type="entry name" value="ACETATE KINASE"/>
    <property type="match status" value="1"/>
</dbReference>
<keyword evidence="2 9" id="KW-0963">Cytoplasm</keyword>
<evidence type="ECO:0000256" key="7">
    <source>
        <dbReference type="ARBA" id="ARBA00022840"/>
    </source>
</evidence>
<evidence type="ECO:0000256" key="6">
    <source>
        <dbReference type="ARBA" id="ARBA00022777"/>
    </source>
</evidence>
<dbReference type="GO" id="GO:0005524">
    <property type="term" value="F:ATP binding"/>
    <property type="evidence" value="ECO:0007669"/>
    <property type="project" value="UniProtKB-KW"/>
</dbReference>
<feature type="binding site" evidence="9">
    <location>
        <position position="384"/>
    </location>
    <ligand>
        <name>Mg(2+)</name>
        <dbReference type="ChEBI" id="CHEBI:18420"/>
    </ligand>
</feature>
<comment type="subunit">
    <text evidence="9">Homodimer.</text>
</comment>
<feature type="binding site" evidence="9">
    <location>
        <position position="90"/>
    </location>
    <ligand>
        <name>substrate</name>
    </ligand>
</feature>
<evidence type="ECO:0000313" key="12">
    <source>
        <dbReference type="Proteomes" id="UP000008495"/>
    </source>
</evidence>
<evidence type="ECO:0000256" key="5">
    <source>
        <dbReference type="ARBA" id="ARBA00022741"/>
    </source>
</evidence>
<keyword evidence="8 9" id="KW-0460">Magnesium</keyword>
<evidence type="ECO:0000256" key="8">
    <source>
        <dbReference type="ARBA" id="ARBA00022842"/>
    </source>
</evidence>
<feature type="site" description="Transition state stabilizer" evidence="9">
    <location>
        <position position="179"/>
    </location>
</feature>
<keyword evidence="3 9" id="KW-0808">Transferase</keyword>
<dbReference type="RefSeq" id="WP_006503633.1">
    <property type="nucleotide sequence ID" value="NZ_BAGZ01000017.1"/>
</dbReference>
<evidence type="ECO:0000256" key="2">
    <source>
        <dbReference type="ARBA" id="ARBA00022490"/>
    </source>
</evidence>
<gene>
    <name evidence="9 11" type="primary">ackA</name>
    <name evidence="11" type="ORF">AUCHE_17_00880</name>
</gene>
<keyword evidence="12" id="KW-1185">Reference proteome</keyword>
<feature type="binding site" evidence="9">
    <location>
        <position position="16"/>
    </location>
    <ligand>
        <name>ATP</name>
        <dbReference type="ChEBI" id="CHEBI:30616"/>
    </ligand>
</feature>
<dbReference type="HAMAP" id="MF_00020">
    <property type="entry name" value="Acetate_kinase"/>
    <property type="match status" value="1"/>
</dbReference>
<keyword evidence="4 9" id="KW-0479">Metal-binding</keyword>
<dbReference type="InterPro" id="IPR004372">
    <property type="entry name" value="Ac/propionate_kinase"/>
</dbReference>
<keyword evidence="5 9" id="KW-0547">Nucleotide-binding</keyword>
<dbReference type="Pfam" id="PF00871">
    <property type="entry name" value="Acetate_kinase"/>
    <property type="match status" value="1"/>
</dbReference>
<feature type="active site" description="Proton donor/acceptor" evidence="9">
    <location>
        <position position="147"/>
    </location>
</feature>
<reference evidence="11 12" key="1">
    <citation type="submission" date="2012-08" db="EMBL/GenBank/DDBJ databases">
        <title>Whole genome shotgun sequence of Austwickia chelonae NBRC 105200.</title>
        <authorList>
            <person name="Yoshida I."/>
            <person name="Hosoyama A."/>
            <person name="Tsuchikane K."/>
            <person name="Katsumata H."/>
            <person name="Ando Y."/>
            <person name="Ohji S."/>
            <person name="Hamada M."/>
            <person name="Tamura T."/>
            <person name="Yamazoe A."/>
            <person name="Yamazaki S."/>
            <person name="Fujita N."/>
        </authorList>
    </citation>
    <scope>NUCLEOTIDE SEQUENCE [LARGE SCALE GENOMIC DNA]</scope>
    <source>
        <strain evidence="11 12">NBRC 105200</strain>
    </source>
</reference>
<organism evidence="11 12">
    <name type="scientific">Austwickia chelonae NBRC 105200</name>
    <dbReference type="NCBI Taxonomy" id="1184607"/>
    <lineage>
        <taxon>Bacteria</taxon>
        <taxon>Bacillati</taxon>
        <taxon>Actinomycetota</taxon>
        <taxon>Actinomycetes</taxon>
        <taxon>Micrococcales</taxon>
        <taxon>Dermatophilaceae</taxon>
        <taxon>Austwickia</taxon>
    </lineage>
</organism>
<keyword evidence="7 9" id="KW-0067">ATP-binding</keyword>
<protein>
    <recommendedName>
        <fullName evidence="9">Acetate kinase</fullName>
        <ecNumber evidence="9">2.7.2.1</ecNumber>
    </recommendedName>
    <alternativeName>
        <fullName evidence="9">Acetokinase</fullName>
    </alternativeName>
</protein>
<dbReference type="InterPro" id="IPR000890">
    <property type="entry name" value="Aliphatic_acid_kin_short-chain"/>
</dbReference>
<dbReference type="PRINTS" id="PR00471">
    <property type="entry name" value="ACETATEKNASE"/>
</dbReference>
<dbReference type="GO" id="GO:0006085">
    <property type="term" value="P:acetyl-CoA biosynthetic process"/>
    <property type="evidence" value="ECO:0007669"/>
    <property type="project" value="UniProtKB-UniRule"/>
</dbReference>
<evidence type="ECO:0000256" key="9">
    <source>
        <dbReference type="HAMAP-Rule" id="MF_00020"/>
    </source>
</evidence>
<comment type="catalytic activity">
    <reaction evidence="9">
        <text>acetate + ATP = acetyl phosphate + ADP</text>
        <dbReference type="Rhea" id="RHEA:11352"/>
        <dbReference type="ChEBI" id="CHEBI:22191"/>
        <dbReference type="ChEBI" id="CHEBI:30089"/>
        <dbReference type="ChEBI" id="CHEBI:30616"/>
        <dbReference type="ChEBI" id="CHEBI:456216"/>
        <dbReference type="EC" id="2.7.2.1"/>
    </reaction>
</comment>
<comment type="function">
    <text evidence="9">Catalyzes the formation of acetyl phosphate from acetate and ATP. Can also catalyze the reverse reaction.</text>
</comment>
<dbReference type="Proteomes" id="UP000008495">
    <property type="component" value="Unassembled WGS sequence"/>
</dbReference>
<dbReference type="AlphaFoldDB" id="K6UND0"/>
<dbReference type="SUPFAM" id="SSF53067">
    <property type="entry name" value="Actin-like ATPase domain"/>
    <property type="match status" value="2"/>
</dbReference>
<evidence type="ECO:0000256" key="10">
    <source>
        <dbReference type="RuleBase" id="RU003835"/>
    </source>
</evidence>
<evidence type="ECO:0000256" key="4">
    <source>
        <dbReference type="ARBA" id="ARBA00022723"/>
    </source>
</evidence>
<evidence type="ECO:0000256" key="3">
    <source>
        <dbReference type="ARBA" id="ARBA00022679"/>
    </source>
</evidence>
<name>K6UND0_9MICO</name>
<dbReference type="PIRSF" id="PIRSF000722">
    <property type="entry name" value="Acetate_prop_kin"/>
    <property type="match status" value="1"/>
</dbReference>
<dbReference type="GO" id="GO:0008776">
    <property type="term" value="F:acetate kinase activity"/>
    <property type="evidence" value="ECO:0007669"/>
    <property type="project" value="UniProtKB-UniRule"/>
</dbReference>
<dbReference type="PANTHER" id="PTHR21060:SF21">
    <property type="entry name" value="ACETATE KINASE"/>
    <property type="match status" value="1"/>
</dbReference>
<dbReference type="EC" id="2.7.2.1" evidence="9"/>
<evidence type="ECO:0000313" key="11">
    <source>
        <dbReference type="EMBL" id="GAB78876.1"/>
    </source>
</evidence>
<dbReference type="EMBL" id="BAGZ01000017">
    <property type="protein sequence ID" value="GAB78876.1"/>
    <property type="molecule type" value="Genomic_DNA"/>
</dbReference>
<dbReference type="CDD" id="cd24010">
    <property type="entry name" value="ASKHA_NBD_AcK_PK"/>
    <property type="match status" value="1"/>
</dbReference>
<comment type="cofactor">
    <cofactor evidence="9">
        <name>Mg(2+)</name>
        <dbReference type="ChEBI" id="CHEBI:18420"/>
    </cofactor>
    <cofactor evidence="9">
        <name>Mn(2+)</name>
        <dbReference type="ChEBI" id="CHEBI:29035"/>
    </cofactor>
    <text evidence="9">Mg(2+). Can also accept Mn(2+).</text>
</comment>
<feature type="binding site" evidence="9">
    <location>
        <begin position="207"/>
        <end position="211"/>
    </location>
    <ligand>
        <name>ATP</name>
        <dbReference type="ChEBI" id="CHEBI:30616"/>
    </ligand>
</feature>
<dbReference type="InterPro" id="IPR043129">
    <property type="entry name" value="ATPase_NBD"/>
</dbReference>
<dbReference type="GO" id="GO:0005829">
    <property type="term" value="C:cytosol"/>
    <property type="evidence" value="ECO:0007669"/>
    <property type="project" value="TreeGrafter"/>
</dbReference>